<proteinExistence type="predicted"/>
<evidence type="ECO:0000313" key="1">
    <source>
        <dbReference type="EMBL" id="RXW32743.1"/>
    </source>
</evidence>
<dbReference type="AlphaFoldDB" id="A0A4Q2EI31"/>
<dbReference type="EMBL" id="PPCV01000003">
    <property type="protein sequence ID" value="RXW32743.1"/>
    <property type="molecule type" value="Genomic_DNA"/>
</dbReference>
<sequence>MTTTVGMLLDDVHTRAWDLCAELEDRRAENRYGERGLKVLAVWPRLATAALHVLDAVPLEPAWLDDMGSVRLVLGQVGRGVLEATADTGSAAASLKPDPAVGKLTLRLGLIADLLVGEKPACTDVDRAVLEGLQANVVSIVHAVATVSLPLLQDRDHLQAPRSVLAAVKARTERFAMIPAERRSGRYEDVGAVTSKSLDAAISTWVHVVAENSKPIIAKLTRCIDGPTGRALLERQRAALDRVAAVRHGQIPADARAIAALVAAQRGGLVAERRIP</sequence>
<evidence type="ECO:0000313" key="2">
    <source>
        <dbReference type="Proteomes" id="UP000290624"/>
    </source>
</evidence>
<gene>
    <name evidence="1" type="ORF">C1706_06270</name>
</gene>
<keyword evidence="2" id="KW-1185">Reference proteome</keyword>
<accession>A0A4Q2EI31</accession>
<name>A0A4Q2EI31_9ACTN</name>
<reference evidence="1 2" key="1">
    <citation type="submission" date="2018-01" db="EMBL/GenBank/DDBJ databases">
        <title>Lactibacter flavus gen. nov., sp. nov., a novel bacterium of the family Propionibacteriaceae isolated from raw milk and dairy products.</title>
        <authorList>
            <person name="Wenning M."/>
            <person name="Breitenwieser F."/>
            <person name="Huptas C."/>
            <person name="von Neubeck M."/>
            <person name="Busse H.-J."/>
            <person name="Scherer S."/>
        </authorList>
    </citation>
    <scope>NUCLEOTIDE SEQUENCE [LARGE SCALE GENOMIC DNA]</scope>
    <source>
        <strain evidence="1 2">VG341</strain>
    </source>
</reference>
<protein>
    <submittedName>
        <fullName evidence="1">Uncharacterized protein</fullName>
    </submittedName>
</protein>
<comment type="caution">
    <text evidence="1">The sequence shown here is derived from an EMBL/GenBank/DDBJ whole genome shotgun (WGS) entry which is preliminary data.</text>
</comment>
<organism evidence="1 2">
    <name type="scientific">Propioniciclava flava</name>
    <dbReference type="NCBI Taxonomy" id="2072026"/>
    <lineage>
        <taxon>Bacteria</taxon>
        <taxon>Bacillati</taxon>
        <taxon>Actinomycetota</taxon>
        <taxon>Actinomycetes</taxon>
        <taxon>Propionibacteriales</taxon>
        <taxon>Propionibacteriaceae</taxon>
        <taxon>Propioniciclava</taxon>
    </lineage>
</organism>
<dbReference type="OrthoDB" id="226701at2"/>
<dbReference type="RefSeq" id="WP_129458355.1">
    <property type="nucleotide sequence ID" value="NZ_PPCV01000003.1"/>
</dbReference>
<dbReference type="Proteomes" id="UP000290624">
    <property type="component" value="Unassembled WGS sequence"/>
</dbReference>